<dbReference type="Proteomes" id="UP000056450">
    <property type="component" value="Unassembled WGS sequence"/>
</dbReference>
<dbReference type="EMBL" id="LOTQ01000030">
    <property type="protein sequence ID" value="KVA04704.1"/>
    <property type="molecule type" value="Genomic_DNA"/>
</dbReference>
<protein>
    <submittedName>
        <fullName evidence="1">Uncharacterized protein</fullName>
    </submittedName>
</protein>
<gene>
    <name evidence="1" type="ORF">WI41_21735</name>
</gene>
<reference evidence="1 2" key="1">
    <citation type="submission" date="2015-11" db="EMBL/GenBank/DDBJ databases">
        <title>Expanding the genomic diversity of Burkholderia species for the development of highly accurate diagnostics.</title>
        <authorList>
            <person name="Sahl J."/>
            <person name="Keim P."/>
            <person name="Wagner D."/>
        </authorList>
    </citation>
    <scope>NUCLEOTIDE SEQUENCE [LARGE SCALE GENOMIC DNA]</scope>
    <source>
        <strain evidence="1 2">RF32-BP12</strain>
    </source>
</reference>
<accession>A0AAP1G8V7</accession>
<comment type="caution">
    <text evidence="1">The sequence shown here is derived from an EMBL/GenBank/DDBJ whole genome shotgun (WGS) entry which is preliminary data.</text>
</comment>
<proteinExistence type="predicted"/>
<evidence type="ECO:0000313" key="2">
    <source>
        <dbReference type="Proteomes" id="UP000056450"/>
    </source>
</evidence>
<name>A0AAP1G8V7_9BURK</name>
<organism evidence="1 2">
    <name type="scientific">Burkholderia latens</name>
    <dbReference type="NCBI Taxonomy" id="488446"/>
    <lineage>
        <taxon>Bacteria</taxon>
        <taxon>Pseudomonadati</taxon>
        <taxon>Pseudomonadota</taxon>
        <taxon>Betaproteobacteria</taxon>
        <taxon>Burkholderiales</taxon>
        <taxon>Burkholderiaceae</taxon>
        <taxon>Burkholderia</taxon>
        <taxon>Burkholderia cepacia complex</taxon>
    </lineage>
</organism>
<dbReference type="AlphaFoldDB" id="A0AAP1G8V7"/>
<dbReference type="RefSeq" id="WP_040139906.1">
    <property type="nucleotide sequence ID" value="NZ_CP072605.1"/>
</dbReference>
<sequence length="82" mass="9335">MTTPPTADPRDALPVRDGTSLIAYLHILKKAHAALVGHAKAHQRFSEIVTRGQARQYIAELMPVLRQERDAHRRRRHGGKHR</sequence>
<evidence type="ECO:0000313" key="1">
    <source>
        <dbReference type="EMBL" id="KVA04704.1"/>
    </source>
</evidence>